<reference evidence="2 3" key="1">
    <citation type="submission" date="2022-09" db="EMBL/GenBank/DDBJ databases">
        <authorList>
            <person name="Palmer J.M."/>
        </authorList>
    </citation>
    <scope>NUCLEOTIDE SEQUENCE [LARGE SCALE GENOMIC DNA]</scope>
    <source>
        <strain evidence="2 3">DSM 7382</strain>
    </source>
</reference>
<dbReference type="InterPro" id="IPR000210">
    <property type="entry name" value="BTB/POZ_dom"/>
</dbReference>
<dbReference type="InterPro" id="IPR011333">
    <property type="entry name" value="SKP1/BTB/POZ_sf"/>
</dbReference>
<dbReference type="Pfam" id="PF00651">
    <property type="entry name" value="BTB"/>
    <property type="match status" value="1"/>
</dbReference>
<dbReference type="Gene3D" id="3.30.710.10">
    <property type="entry name" value="Potassium Channel Kv1.1, Chain A"/>
    <property type="match status" value="1"/>
</dbReference>
<sequence length="307" mass="34671">MTSMFENLTDTQLRSMTGPFQFDDADVIIRARLGDVDVDFPAHKLILSHASSMFNDMFSIPCSHTTSEEGNPTIEVAEDAQTIHDILSWIYSYGDNVPFDDFPTLHRLVLGMRKYSMPNLRVILAETLRAKAVEDPLRVFAIACHAELPRIAQIVATHVLKWEFVAIGTSNIPEFNQLRARTMCKLLRYHQECGRVASETILRRADSYPISFRVSAFQPNSRGSTDCTRWWKDYVNRAAEQSKTRPIHFDYTSTKIIAAYCLSAEGSAECSRSVALKLIEFGECVEQEVLSAVGQVELGMDDDDFLL</sequence>
<dbReference type="CDD" id="cd18186">
    <property type="entry name" value="BTB_POZ_ZBTB_KLHL-like"/>
    <property type="match status" value="1"/>
</dbReference>
<feature type="domain" description="BTB" evidence="1">
    <location>
        <begin position="25"/>
        <end position="99"/>
    </location>
</feature>
<dbReference type="SUPFAM" id="SSF54695">
    <property type="entry name" value="POZ domain"/>
    <property type="match status" value="1"/>
</dbReference>
<protein>
    <recommendedName>
        <fullName evidence="1">BTB domain-containing protein</fullName>
    </recommendedName>
</protein>
<dbReference type="Proteomes" id="UP001385951">
    <property type="component" value="Unassembled WGS sequence"/>
</dbReference>
<proteinExistence type="predicted"/>
<dbReference type="AlphaFoldDB" id="A0AAW0GL66"/>
<dbReference type="EMBL" id="JASBNA010000004">
    <property type="protein sequence ID" value="KAK7692549.1"/>
    <property type="molecule type" value="Genomic_DNA"/>
</dbReference>
<organism evidence="2 3">
    <name type="scientific">Cerrena zonata</name>
    <dbReference type="NCBI Taxonomy" id="2478898"/>
    <lineage>
        <taxon>Eukaryota</taxon>
        <taxon>Fungi</taxon>
        <taxon>Dikarya</taxon>
        <taxon>Basidiomycota</taxon>
        <taxon>Agaricomycotina</taxon>
        <taxon>Agaricomycetes</taxon>
        <taxon>Polyporales</taxon>
        <taxon>Cerrenaceae</taxon>
        <taxon>Cerrena</taxon>
    </lineage>
</organism>
<accession>A0AAW0GL66</accession>
<comment type="caution">
    <text evidence="2">The sequence shown here is derived from an EMBL/GenBank/DDBJ whole genome shotgun (WGS) entry which is preliminary data.</text>
</comment>
<evidence type="ECO:0000313" key="3">
    <source>
        <dbReference type="Proteomes" id="UP001385951"/>
    </source>
</evidence>
<dbReference type="SMART" id="SM00225">
    <property type="entry name" value="BTB"/>
    <property type="match status" value="1"/>
</dbReference>
<name>A0AAW0GL66_9APHY</name>
<evidence type="ECO:0000259" key="1">
    <source>
        <dbReference type="PROSITE" id="PS50097"/>
    </source>
</evidence>
<keyword evidence="3" id="KW-1185">Reference proteome</keyword>
<gene>
    <name evidence="2" type="ORF">QCA50_004179</name>
</gene>
<dbReference type="PROSITE" id="PS50097">
    <property type="entry name" value="BTB"/>
    <property type="match status" value="1"/>
</dbReference>
<evidence type="ECO:0000313" key="2">
    <source>
        <dbReference type="EMBL" id="KAK7692549.1"/>
    </source>
</evidence>